<keyword evidence="4" id="KW-0961">Cell wall biogenesis/degradation</keyword>
<evidence type="ECO:0000313" key="8">
    <source>
        <dbReference type="Proteomes" id="UP000029091"/>
    </source>
</evidence>
<dbReference type="GO" id="GO:0051301">
    <property type="term" value="P:cell division"/>
    <property type="evidence" value="ECO:0007669"/>
    <property type="project" value="UniProtKB-KW"/>
</dbReference>
<dbReference type="Gene3D" id="3.40.1190.10">
    <property type="entry name" value="Mur-like, catalytic domain"/>
    <property type="match status" value="1"/>
</dbReference>
<keyword evidence="4" id="KW-0133">Cell shape</keyword>
<name>A0A087DQ70_BIFAD</name>
<evidence type="ECO:0000259" key="5">
    <source>
        <dbReference type="Pfam" id="PF02875"/>
    </source>
</evidence>
<keyword evidence="2 4" id="KW-0132">Cell division</keyword>
<dbReference type="Gene3D" id="3.40.1390.10">
    <property type="entry name" value="MurE/MurF, N-terminal domain"/>
    <property type="match status" value="1"/>
</dbReference>
<feature type="domain" description="Mur ligase C-terminal" evidence="5">
    <location>
        <begin position="354"/>
        <end position="489"/>
    </location>
</feature>
<evidence type="ECO:0000259" key="6">
    <source>
        <dbReference type="Pfam" id="PF08245"/>
    </source>
</evidence>
<evidence type="ECO:0000256" key="2">
    <source>
        <dbReference type="ARBA" id="ARBA00022618"/>
    </source>
</evidence>
<dbReference type="InterPro" id="IPR036565">
    <property type="entry name" value="Mur-like_cat_sf"/>
</dbReference>
<dbReference type="RefSeq" id="WP_033499718.1">
    <property type="nucleotide sequence ID" value="NZ_JDUX01000004.1"/>
</dbReference>
<dbReference type="UniPathway" id="UPA00219"/>
<dbReference type="InterPro" id="IPR005761">
    <property type="entry name" value="UDP-N-AcMur-Glu-dNH2Pim_ligase"/>
</dbReference>
<comment type="subcellular location">
    <subcellularLocation>
        <location evidence="4">Cytoplasm</location>
    </subcellularLocation>
</comment>
<dbReference type="InterPro" id="IPR035911">
    <property type="entry name" value="MurE/MurF_N"/>
</dbReference>
<dbReference type="Pfam" id="PF02875">
    <property type="entry name" value="Mur_ligase_C"/>
    <property type="match status" value="1"/>
</dbReference>
<dbReference type="InterPro" id="IPR013221">
    <property type="entry name" value="Mur_ligase_cen"/>
</dbReference>
<proteinExistence type="inferred from homology"/>
<comment type="pathway">
    <text evidence="4">Cell wall biogenesis; peptidoglycan biosynthesis.</text>
</comment>
<comment type="caution">
    <text evidence="7">The sequence shown here is derived from an EMBL/GenBank/DDBJ whole genome shotgun (WGS) entry which is preliminary data.</text>
</comment>
<evidence type="ECO:0000313" key="7">
    <source>
        <dbReference type="EMBL" id="KFI97670.1"/>
    </source>
</evidence>
<dbReference type="SUPFAM" id="SSF53623">
    <property type="entry name" value="MurD-like peptide ligases, catalytic domain"/>
    <property type="match status" value="1"/>
</dbReference>
<dbReference type="NCBIfam" id="NF001129">
    <property type="entry name" value="PRK00139.2-3"/>
    <property type="match status" value="1"/>
</dbReference>
<dbReference type="PANTHER" id="PTHR23135">
    <property type="entry name" value="MUR LIGASE FAMILY MEMBER"/>
    <property type="match status" value="1"/>
</dbReference>
<dbReference type="GO" id="GO:0005524">
    <property type="term" value="F:ATP binding"/>
    <property type="evidence" value="ECO:0007669"/>
    <property type="project" value="InterPro"/>
</dbReference>
<evidence type="ECO:0000256" key="3">
    <source>
        <dbReference type="ARBA" id="ARBA00023306"/>
    </source>
</evidence>
<evidence type="ECO:0000256" key="4">
    <source>
        <dbReference type="RuleBase" id="RU004135"/>
    </source>
</evidence>
<dbReference type="InterPro" id="IPR004101">
    <property type="entry name" value="Mur_ligase_C"/>
</dbReference>
<dbReference type="Pfam" id="PF08245">
    <property type="entry name" value="Mur_ligase_M"/>
    <property type="match status" value="1"/>
</dbReference>
<gene>
    <name evidence="7" type="ORF">BSTER_1437</name>
</gene>
<dbReference type="SUPFAM" id="SSF63418">
    <property type="entry name" value="MurE/MurF N-terminal domain"/>
    <property type="match status" value="1"/>
</dbReference>
<reference evidence="7 8" key="1">
    <citation type="submission" date="2014-03" db="EMBL/GenBank/DDBJ databases">
        <title>Genomics of Bifidobacteria.</title>
        <authorList>
            <person name="Ventura M."/>
            <person name="Milani C."/>
            <person name="Lugli G.A."/>
        </authorList>
    </citation>
    <scope>NUCLEOTIDE SEQUENCE [LARGE SCALE GENOMIC DNA]</scope>
    <source>
        <strain evidence="8">JCM 15918</strain>
    </source>
</reference>
<dbReference type="InterPro" id="IPR036615">
    <property type="entry name" value="Mur_ligase_C_dom_sf"/>
</dbReference>
<sequence>MALTLESAARLLDRHGLLREIIRGDVWTLDPHDIKGFDEPFSAITYDTRKVEPGTFLCCKGRFKAEYLQGIDERGLAAYVSENDFSDATQAPGLIVDDVRKAMALLSAEFYGRPQDQLKVVGITGTKGKTTTAYLTQAMLNGCSGGKCALFSSVDNCLDGHTYVESDLTTPESMDAFRMMREAVDNGMEYLVMEVSSQAYKVDRVFGLTFDVAAFLNISPDHISPIEHPTFEDYLHCKRQIVKNCRALVLGADCARADLIRQDARHASVPVTTFALGGDSTADVMAAPANDDHSRFSIVIDGTSIGELSLTLDGDFNYANAAAAVAIARAAGFDFGSAQAKDALREMEPVRIAGRMEHFKDTRSNTIAIVDYAHNYASVTALLDYVDQRYGSEKPEITLITGSAGNKAYDRRAEIVHAAQDRIDHLVLTFEDTDDEPVEQVCADMNDSVTNPQLDVKTILDRAEAVETTVSRDRKDPEHLHIILIIGKGNERWFKDHGKHIPYEGDDRIVERVFRLK</sequence>
<dbReference type="Proteomes" id="UP000029091">
    <property type="component" value="Unassembled WGS sequence"/>
</dbReference>
<keyword evidence="4" id="KW-0573">Peptidoglycan synthesis</keyword>
<dbReference type="AlphaFoldDB" id="A0A087DQ70"/>
<dbReference type="SUPFAM" id="SSF53244">
    <property type="entry name" value="MurD-like peptide ligases, peptide-binding domain"/>
    <property type="match status" value="1"/>
</dbReference>
<dbReference type="GO" id="GO:0071555">
    <property type="term" value="P:cell wall organization"/>
    <property type="evidence" value="ECO:0007669"/>
    <property type="project" value="UniProtKB-KW"/>
</dbReference>
<comment type="similarity">
    <text evidence="1">Belongs to the MurCDEF family. MurE subfamily.</text>
</comment>
<dbReference type="PANTHER" id="PTHR23135:SF4">
    <property type="entry name" value="UDP-N-ACETYLMURAMOYL-L-ALANYL-D-GLUTAMATE--2,6-DIAMINOPIMELATE LIGASE MURE HOMOLOG, CHLOROPLASTIC"/>
    <property type="match status" value="1"/>
</dbReference>
<dbReference type="EMBL" id="JGZQ01000005">
    <property type="protein sequence ID" value="KFI97670.1"/>
    <property type="molecule type" value="Genomic_DNA"/>
</dbReference>
<dbReference type="NCBIfam" id="TIGR01085">
    <property type="entry name" value="murE"/>
    <property type="match status" value="1"/>
</dbReference>
<accession>A0A087DQ70</accession>
<dbReference type="Gene3D" id="3.90.190.20">
    <property type="entry name" value="Mur ligase, C-terminal domain"/>
    <property type="match status" value="1"/>
</dbReference>
<organism evidence="7 8">
    <name type="scientific">Bifidobacterium adolescentis JCM 15918</name>
    <dbReference type="NCBI Taxonomy" id="1437612"/>
    <lineage>
        <taxon>Bacteria</taxon>
        <taxon>Bacillati</taxon>
        <taxon>Actinomycetota</taxon>
        <taxon>Actinomycetes</taxon>
        <taxon>Bifidobacteriales</taxon>
        <taxon>Bifidobacteriaceae</taxon>
        <taxon>Bifidobacterium</taxon>
    </lineage>
</organism>
<keyword evidence="3 4" id="KW-0131">Cell cycle</keyword>
<dbReference type="GO" id="GO:0005737">
    <property type="term" value="C:cytoplasm"/>
    <property type="evidence" value="ECO:0007669"/>
    <property type="project" value="UniProtKB-SubCell"/>
</dbReference>
<feature type="domain" description="Mur ligase central" evidence="6">
    <location>
        <begin position="123"/>
        <end position="328"/>
    </location>
</feature>
<dbReference type="GO" id="GO:0009252">
    <property type="term" value="P:peptidoglycan biosynthetic process"/>
    <property type="evidence" value="ECO:0007669"/>
    <property type="project" value="UniProtKB-UniPathway"/>
</dbReference>
<dbReference type="GO" id="GO:0008360">
    <property type="term" value="P:regulation of cell shape"/>
    <property type="evidence" value="ECO:0007669"/>
    <property type="project" value="UniProtKB-KW"/>
</dbReference>
<dbReference type="EC" id="6.3.2.7" evidence="7"/>
<evidence type="ECO:0000256" key="1">
    <source>
        <dbReference type="ARBA" id="ARBA00005898"/>
    </source>
</evidence>
<keyword evidence="7" id="KW-0436">Ligase</keyword>
<protein>
    <submittedName>
        <fullName evidence="7">UDP-N-acetylmuramoylalanyl-D-glutamate--2,6-diam inopimelate ligase</fullName>
        <ecNumber evidence="7">6.3.2.7</ecNumber>
    </submittedName>
</protein>
<dbReference type="GO" id="GO:0047482">
    <property type="term" value="F:UDP-N-acetylmuramoyl-L-alanyl-D-glutamate-L-lysine ligase activity"/>
    <property type="evidence" value="ECO:0007669"/>
    <property type="project" value="UniProtKB-EC"/>
</dbReference>